<keyword evidence="6" id="KW-1185">Reference proteome</keyword>
<evidence type="ECO:0000256" key="2">
    <source>
        <dbReference type="ARBA" id="ARBA00022692"/>
    </source>
</evidence>
<evidence type="ECO:0000256" key="1">
    <source>
        <dbReference type="ARBA" id="ARBA00004141"/>
    </source>
</evidence>
<dbReference type="PANTHER" id="PTHR23510:SF16">
    <property type="entry name" value="MAJOR FACILITATOR SUPERFAMILY (MFS) PROFILE DOMAIN-CONTAINING PROTEIN"/>
    <property type="match status" value="1"/>
</dbReference>
<dbReference type="Gene3D" id="1.20.1250.20">
    <property type="entry name" value="MFS general substrate transporter like domains"/>
    <property type="match status" value="1"/>
</dbReference>
<dbReference type="RefSeq" id="XP_022247577.1">
    <property type="nucleotide sequence ID" value="XM_022391869.1"/>
</dbReference>
<evidence type="ECO:0000256" key="3">
    <source>
        <dbReference type="ARBA" id="ARBA00022989"/>
    </source>
</evidence>
<dbReference type="Pfam" id="PF07690">
    <property type="entry name" value="MFS_1"/>
    <property type="match status" value="1"/>
</dbReference>
<gene>
    <name evidence="7" type="primary">LOC106464177</name>
</gene>
<keyword evidence="3 5" id="KW-1133">Transmembrane helix</keyword>
<evidence type="ECO:0000256" key="5">
    <source>
        <dbReference type="SAM" id="Phobius"/>
    </source>
</evidence>
<feature type="transmembrane region" description="Helical" evidence="5">
    <location>
        <begin position="227"/>
        <end position="248"/>
    </location>
</feature>
<evidence type="ECO:0000256" key="4">
    <source>
        <dbReference type="ARBA" id="ARBA00023136"/>
    </source>
</evidence>
<sequence>MIESAEQFIISHSCSVLETDTKPLTSSIREDAADQDSGHIQSQSSSQDVHHPRYLIKGRTKGIGGTQSITPSVSLINPTKQKMYLDEYIRDEVIVLLGMAFISSFCQTTLEIILVFVVIRIISKRFSDRSMLLMGVSILCLALGWSLACLPTAKPNDKGSLPYLIVGIIIDLLGIPFLFVCSTSLLSKVTSNKNQALSQGLRRTMVSLGCIIGPLWGGALLEPRFRYILFAVPFAVCILITVMFLGSYRRLKTTTNISSNCSDQDIANQNDGDIADTHSLLSNT</sequence>
<comment type="subcellular location">
    <subcellularLocation>
        <location evidence="1">Membrane</location>
        <topology evidence="1">Multi-pass membrane protein</topology>
    </subcellularLocation>
</comment>
<dbReference type="InterPro" id="IPR036259">
    <property type="entry name" value="MFS_trans_sf"/>
</dbReference>
<dbReference type="SUPFAM" id="SSF103473">
    <property type="entry name" value="MFS general substrate transporter"/>
    <property type="match status" value="1"/>
</dbReference>
<dbReference type="InterPro" id="IPR011701">
    <property type="entry name" value="MFS"/>
</dbReference>
<dbReference type="Proteomes" id="UP000694941">
    <property type="component" value="Unplaced"/>
</dbReference>
<feature type="transmembrane region" description="Helical" evidence="5">
    <location>
        <begin position="160"/>
        <end position="180"/>
    </location>
</feature>
<name>A0ABM1SVC1_LIMPO</name>
<feature type="transmembrane region" description="Helical" evidence="5">
    <location>
        <begin position="201"/>
        <end position="221"/>
    </location>
</feature>
<keyword evidence="4 5" id="KW-0472">Membrane</keyword>
<evidence type="ECO:0000313" key="6">
    <source>
        <dbReference type="Proteomes" id="UP000694941"/>
    </source>
</evidence>
<keyword evidence="2 5" id="KW-0812">Transmembrane</keyword>
<reference evidence="7" key="1">
    <citation type="submission" date="2025-08" db="UniProtKB">
        <authorList>
            <consortium name="RefSeq"/>
        </authorList>
    </citation>
    <scope>IDENTIFICATION</scope>
    <source>
        <tissue evidence="7">Muscle</tissue>
    </source>
</reference>
<evidence type="ECO:0000313" key="7">
    <source>
        <dbReference type="RefSeq" id="XP_022247577.1"/>
    </source>
</evidence>
<dbReference type="InterPro" id="IPR051068">
    <property type="entry name" value="MFS_Domain-Containing_Protein"/>
</dbReference>
<proteinExistence type="predicted"/>
<protein>
    <submittedName>
        <fullName evidence="7">Uncharacterized protein LOC106464177</fullName>
    </submittedName>
</protein>
<dbReference type="GeneID" id="106464177"/>
<feature type="transmembrane region" description="Helical" evidence="5">
    <location>
        <begin position="93"/>
        <end position="119"/>
    </location>
</feature>
<organism evidence="6 7">
    <name type="scientific">Limulus polyphemus</name>
    <name type="common">Atlantic horseshoe crab</name>
    <dbReference type="NCBI Taxonomy" id="6850"/>
    <lineage>
        <taxon>Eukaryota</taxon>
        <taxon>Metazoa</taxon>
        <taxon>Ecdysozoa</taxon>
        <taxon>Arthropoda</taxon>
        <taxon>Chelicerata</taxon>
        <taxon>Merostomata</taxon>
        <taxon>Xiphosura</taxon>
        <taxon>Limulidae</taxon>
        <taxon>Limulus</taxon>
    </lineage>
</organism>
<feature type="transmembrane region" description="Helical" evidence="5">
    <location>
        <begin position="131"/>
        <end position="148"/>
    </location>
</feature>
<dbReference type="PANTHER" id="PTHR23510">
    <property type="entry name" value="INNER MEMBRANE TRANSPORT PROTEIN YAJR"/>
    <property type="match status" value="1"/>
</dbReference>
<accession>A0ABM1SVC1</accession>